<name>W3WV23_PESFW</name>
<reference evidence="16" key="1">
    <citation type="journal article" date="2015" name="BMC Genomics">
        <title>Genomic and transcriptomic analysis of the endophytic fungus Pestalotiopsis fici reveals its lifestyle and high potential for synthesis of natural products.</title>
        <authorList>
            <person name="Wang X."/>
            <person name="Zhang X."/>
            <person name="Liu L."/>
            <person name="Xiang M."/>
            <person name="Wang W."/>
            <person name="Sun X."/>
            <person name="Che Y."/>
            <person name="Guo L."/>
            <person name="Liu G."/>
            <person name="Guo L."/>
            <person name="Wang C."/>
            <person name="Yin W.B."/>
            <person name="Stadler M."/>
            <person name="Zhang X."/>
            <person name="Liu X."/>
        </authorList>
    </citation>
    <scope>NUCLEOTIDE SEQUENCE [LARGE SCALE GENOMIC DNA]</scope>
    <source>
        <strain evidence="16">W106-1 / CGMCC3.15140</strain>
    </source>
</reference>
<dbReference type="OrthoDB" id="5723at2759"/>
<protein>
    <recommendedName>
        <fullName evidence="11">DNA polymerase eta</fullName>
    </recommendedName>
</protein>
<dbReference type="GO" id="GO:0005739">
    <property type="term" value="C:mitochondrion"/>
    <property type="evidence" value="ECO:0007669"/>
    <property type="project" value="UniProtKB-SubCell"/>
</dbReference>
<evidence type="ECO:0000256" key="8">
    <source>
        <dbReference type="ARBA" id="ARBA00023128"/>
    </source>
</evidence>
<organism evidence="15 16">
    <name type="scientific">Pestalotiopsis fici (strain W106-1 / CGMCC3.15140)</name>
    <dbReference type="NCBI Taxonomy" id="1229662"/>
    <lineage>
        <taxon>Eukaryota</taxon>
        <taxon>Fungi</taxon>
        <taxon>Dikarya</taxon>
        <taxon>Ascomycota</taxon>
        <taxon>Pezizomycotina</taxon>
        <taxon>Sordariomycetes</taxon>
        <taxon>Xylariomycetidae</taxon>
        <taxon>Amphisphaeriales</taxon>
        <taxon>Sporocadaceae</taxon>
        <taxon>Pestalotiopsis</taxon>
    </lineage>
</organism>
<dbReference type="AlphaFoldDB" id="W3WV23"/>
<dbReference type="Pfam" id="PF21704">
    <property type="entry name" value="POLH-Rev1_HhH"/>
    <property type="match status" value="1"/>
</dbReference>
<dbReference type="FunFam" id="1.10.150.20:FF:000014">
    <property type="entry name" value="Polymerase (DNA directed), eta"/>
    <property type="match status" value="1"/>
</dbReference>
<evidence type="ECO:0000256" key="4">
    <source>
        <dbReference type="ARBA" id="ARBA00022723"/>
    </source>
</evidence>
<dbReference type="Gene3D" id="1.10.150.20">
    <property type="entry name" value="5' to 3' exonuclease, C-terminal subdomain"/>
    <property type="match status" value="1"/>
</dbReference>
<evidence type="ECO:0000256" key="12">
    <source>
        <dbReference type="SAM" id="MobiDB-lite"/>
    </source>
</evidence>
<evidence type="ECO:0000256" key="3">
    <source>
        <dbReference type="ARBA" id="ARBA00022679"/>
    </source>
</evidence>
<dbReference type="PROSITE" id="PS51907">
    <property type="entry name" value="ZF_UBZ3"/>
    <property type="match status" value="1"/>
</dbReference>
<dbReference type="eggNOG" id="KOG2095">
    <property type="taxonomic scope" value="Eukaryota"/>
</dbReference>
<dbReference type="STRING" id="1229662.W3WV23"/>
<keyword evidence="10" id="KW-0539">Nucleus</keyword>
<evidence type="ECO:0000256" key="7">
    <source>
        <dbReference type="ARBA" id="ARBA00022833"/>
    </source>
</evidence>
<evidence type="ECO:0000313" key="15">
    <source>
        <dbReference type="EMBL" id="ETS77669.1"/>
    </source>
</evidence>
<keyword evidence="7" id="KW-0862">Zinc</keyword>
<proteinExistence type="predicted"/>
<dbReference type="Gene3D" id="3.40.1170.60">
    <property type="match status" value="1"/>
</dbReference>
<evidence type="ECO:0000256" key="11">
    <source>
        <dbReference type="ARBA" id="ARBA00044975"/>
    </source>
</evidence>
<feature type="compositionally biased region" description="Basic and acidic residues" evidence="12">
    <location>
        <begin position="552"/>
        <end position="562"/>
    </location>
</feature>
<dbReference type="PROSITE" id="PS00028">
    <property type="entry name" value="ZINC_FINGER_C2H2_1"/>
    <property type="match status" value="1"/>
</dbReference>
<dbReference type="InterPro" id="IPR013087">
    <property type="entry name" value="Znf_C2H2_type"/>
</dbReference>
<dbReference type="InterPro" id="IPR017961">
    <property type="entry name" value="DNA_pol_Y-fam_little_finger"/>
</dbReference>
<dbReference type="PANTHER" id="PTHR45873">
    <property type="entry name" value="DNA POLYMERASE ETA"/>
    <property type="match status" value="1"/>
</dbReference>
<dbReference type="FunFam" id="3.40.1170.60:FF:000008">
    <property type="entry name" value="DNA polymerase eta subunit"/>
    <property type="match status" value="1"/>
</dbReference>
<dbReference type="GeneID" id="19274744"/>
<dbReference type="InterPro" id="IPR043502">
    <property type="entry name" value="DNA/RNA_pol_sf"/>
</dbReference>
<keyword evidence="16" id="KW-1185">Reference proteome</keyword>
<keyword evidence="4" id="KW-0479">Metal-binding</keyword>
<evidence type="ECO:0000256" key="5">
    <source>
        <dbReference type="ARBA" id="ARBA00022763"/>
    </source>
</evidence>
<dbReference type="PANTHER" id="PTHR45873:SF1">
    <property type="entry name" value="DNA POLYMERASE ETA"/>
    <property type="match status" value="1"/>
</dbReference>
<dbReference type="SUPFAM" id="SSF100879">
    <property type="entry name" value="Lesion bypass DNA polymerase (Y-family), little finger domain"/>
    <property type="match status" value="1"/>
</dbReference>
<keyword evidence="8" id="KW-0496">Mitochondrion</keyword>
<evidence type="ECO:0000256" key="6">
    <source>
        <dbReference type="ARBA" id="ARBA00022771"/>
    </source>
</evidence>
<gene>
    <name evidence="15" type="ORF">PFICI_09731</name>
</gene>
<dbReference type="PIRSF" id="PIRSF036603">
    <property type="entry name" value="DPol_eta"/>
    <property type="match status" value="1"/>
</dbReference>
<dbReference type="KEGG" id="pfy:PFICI_09731"/>
<dbReference type="InterPro" id="IPR036775">
    <property type="entry name" value="DNA_pol_Y-fam_lit_finger_sf"/>
</dbReference>
<evidence type="ECO:0000259" key="13">
    <source>
        <dbReference type="PROSITE" id="PS50173"/>
    </source>
</evidence>
<dbReference type="EMBL" id="KI912115">
    <property type="protein sequence ID" value="ETS77669.1"/>
    <property type="molecule type" value="Genomic_DNA"/>
</dbReference>
<evidence type="ECO:0000313" key="16">
    <source>
        <dbReference type="Proteomes" id="UP000030651"/>
    </source>
</evidence>
<dbReference type="InterPro" id="IPR043128">
    <property type="entry name" value="Rev_trsase/Diguanyl_cyclase"/>
</dbReference>
<dbReference type="FunFam" id="3.30.1490.100:FF:000009">
    <property type="entry name" value="DNA polymerase eta subunit"/>
    <property type="match status" value="1"/>
</dbReference>
<dbReference type="HOGENOM" id="CLU_012348_7_1_1"/>
<dbReference type="GO" id="GO:0005657">
    <property type="term" value="C:replication fork"/>
    <property type="evidence" value="ECO:0007669"/>
    <property type="project" value="TreeGrafter"/>
</dbReference>
<dbReference type="Gene3D" id="3.30.70.270">
    <property type="match status" value="1"/>
</dbReference>
<evidence type="ECO:0000256" key="2">
    <source>
        <dbReference type="ARBA" id="ARBA00004173"/>
    </source>
</evidence>
<dbReference type="GO" id="GO:0035861">
    <property type="term" value="C:site of double-strand break"/>
    <property type="evidence" value="ECO:0007669"/>
    <property type="project" value="TreeGrafter"/>
</dbReference>
<dbReference type="GO" id="GO:0006281">
    <property type="term" value="P:DNA repair"/>
    <property type="evidence" value="ECO:0007669"/>
    <property type="project" value="UniProtKB-KW"/>
</dbReference>
<feature type="region of interest" description="Disordered" evidence="12">
    <location>
        <begin position="518"/>
        <end position="578"/>
    </location>
</feature>
<accession>W3WV23</accession>
<dbReference type="GO" id="GO:0005634">
    <property type="term" value="C:nucleus"/>
    <property type="evidence" value="ECO:0007669"/>
    <property type="project" value="UniProtKB-SubCell"/>
</dbReference>
<evidence type="ECO:0000256" key="10">
    <source>
        <dbReference type="ARBA" id="ARBA00023242"/>
    </source>
</evidence>
<dbReference type="RefSeq" id="XP_007836503.1">
    <property type="nucleotide sequence ID" value="XM_007838312.1"/>
</dbReference>
<dbReference type="InterPro" id="IPR001126">
    <property type="entry name" value="UmuC"/>
</dbReference>
<keyword evidence="9" id="KW-0234">DNA repair</keyword>
<evidence type="ECO:0000256" key="1">
    <source>
        <dbReference type="ARBA" id="ARBA00004123"/>
    </source>
</evidence>
<dbReference type="GO" id="GO:0009314">
    <property type="term" value="P:response to radiation"/>
    <property type="evidence" value="ECO:0007669"/>
    <property type="project" value="TreeGrafter"/>
</dbReference>
<dbReference type="FunCoup" id="W3WV23">
    <property type="interactions" value="615"/>
</dbReference>
<dbReference type="SUPFAM" id="SSF56672">
    <property type="entry name" value="DNA/RNA polymerases"/>
    <property type="match status" value="1"/>
</dbReference>
<dbReference type="GO" id="GO:0042276">
    <property type="term" value="P:error-prone translesion synthesis"/>
    <property type="evidence" value="ECO:0007669"/>
    <property type="project" value="TreeGrafter"/>
</dbReference>
<dbReference type="Pfam" id="PF11799">
    <property type="entry name" value="IMS_C"/>
    <property type="match status" value="1"/>
</dbReference>
<feature type="compositionally biased region" description="Polar residues" evidence="12">
    <location>
        <begin position="654"/>
        <end position="664"/>
    </location>
</feature>
<comment type="subcellular location">
    <subcellularLocation>
        <location evidence="2">Mitochondrion</location>
    </subcellularLocation>
    <subcellularLocation>
        <location evidence="1">Nucleus</location>
    </subcellularLocation>
</comment>
<dbReference type="Pfam" id="PF00817">
    <property type="entry name" value="IMS"/>
    <property type="match status" value="1"/>
</dbReference>
<feature type="domain" description="UBZ3-type" evidence="14">
    <location>
        <begin position="579"/>
        <end position="614"/>
    </location>
</feature>
<dbReference type="InterPro" id="IPR041298">
    <property type="entry name" value="UBZ3"/>
</dbReference>
<feature type="compositionally biased region" description="Polar residues" evidence="12">
    <location>
        <begin position="519"/>
        <end position="530"/>
    </location>
</feature>
<dbReference type="InParanoid" id="W3WV23"/>
<dbReference type="Pfam" id="PF18439">
    <property type="entry name" value="zf_UBZ"/>
    <property type="match status" value="1"/>
</dbReference>
<feature type="compositionally biased region" description="Basic and acidic residues" evidence="12">
    <location>
        <begin position="569"/>
        <end position="578"/>
    </location>
</feature>
<dbReference type="InterPro" id="IPR052230">
    <property type="entry name" value="DNA_polymerase_eta"/>
</dbReference>
<dbReference type="Proteomes" id="UP000030651">
    <property type="component" value="Unassembled WGS sequence"/>
</dbReference>
<evidence type="ECO:0000259" key="14">
    <source>
        <dbReference type="PROSITE" id="PS51907"/>
    </source>
</evidence>
<feature type="region of interest" description="Disordered" evidence="12">
    <location>
        <begin position="611"/>
        <end position="664"/>
    </location>
</feature>
<dbReference type="GO" id="GO:0070987">
    <property type="term" value="P:error-free translesion synthesis"/>
    <property type="evidence" value="ECO:0007669"/>
    <property type="project" value="UniProtKB-ARBA"/>
</dbReference>
<dbReference type="GO" id="GO:0003887">
    <property type="term" value="F:DNA-directed DNA polymerase activity"/>
    <property type="evidence" value="ECO:0007669"/>
    <property type="project" value="TreeGrafter"/>
</dbReference>
<dbReference type="GO" id="GO:0007064">
    <property type="term" value="P:mitotic sister chromatid cohesion"/>
    <property type="evidence" value="ECO:0007669"/>
    <property type="project" value="UniProtKB-ARBA"/>
</dbReference>
<feature type="domain" description="UmuC" evidence="13">
    <location>
        <begin position="45"/>
        <end position="307"/>
    </location>
</feature>
<keyword evidence="5" id="KW-0227">DNA damage</keyword>
<keyword evidence="6" id="KW-0863">Zinc-finger</keyword>
<dbReference type="OMA" id="AWPCSNL"/>
<dbReference type="Gene3D" id="3.30.1490.100">
    <property type="entry name" value="DNA polymerase, Y-family, little finger domain"/>
    <property type="match status" value="1"/>
</dbReference>
<dbReference type="GO" id="GO:0003684">
    <property type="term" value="F:damaged DNA binding"/>
    <property type="evidence" value="ECO:0007669"/>
    <property type="project" value="InterPro"/>
</dbReference>
<keyword evidence="3" id="KW-0808">Transferase</keyword>
<dbReference type="GO" id="GO:0008270">
    <property type="term" value="F:zinc ion binding"/>
    <property type="evidence" value="ECO:0007669"/>
    <property type="project" value="UniProtKB-KW"/>
</dbReference>
<evidence type="ECO:0000256" key="9">
    <source>
        <dbReference type="ARBA" id="ARBA00023204"/>
    </source>
</evidence>
<sequence length="664" mass="74540">MPASSPAFRHSSPAYDGSRLRKSQFTHRQLALLASYSTTSPLRVIAHIDLDAFYAQCEMIRLGTPEDQPLAVQQWQGLIAINYPARKFGIGRHCTLTEAKKMCPQLIAQHVATWKEGDEKWAYHEDAAAHIGTHKVSLDPYRLQSRKILAVIKGFLPANKQKVEKASIDEVFVDLSAQVHSILLERFPELMNPPPYDDPSERLPLPPVTALDWQADALVDLDDVEAEADDPDWDDVAILIGSEIVRDIRAQVRRELGYTCSAGIASNKMLSKLGSGHKKPNQQTVIRNRAVQHFLSDMKFTKIRNLGGKLGEQVVSTFDTESIKDLLAVPVEQLKSRLGDDTGIWLYNTIRGIDTSDVNSRTQIKSMLSAKSFRPSINNIDQATKWLRIFAADIFSRLVEEGVLENKRRPKTINLHHRHGGQTRSRSSAIPQGKRLDERTLFDLAKHLMHQITLEGRVWPCANLSLSVGGFEDGVTGNMGIGAFLVKGEEAKELNTNSRESTMDAIERPEKRRRVEAPNIQSFFRKTSSPAEVGAQEDADASGGSHLLRPNLSHDLHARNEGMETPETPSKEEPERRQMPITGYMCSRCNASLESEEHLQSHNDWHMATDLQEEEERGRSGFVRQQLAPRIQKQKKNSSASTSKKHSRRDNNKPEQGQSKLNFG</sequence>
<dbReference type="PROSITE" id="PS50173">
    <property type="entry name" value="UMUC"/>
    <property type="match status" value="1"/>
</dbReference>